<protein>
    <submittedName>
        <fullName evidence="2">Transposase YhgA family protein</fullName>
    </submittedName>
</protein>
<name>A0A1V1PGF4_9BACT</name>
<dbReference type="PANTHER" id="PTHR34611:SF2">
    <property type="entry name" value="INACTIVE RECOMBINATION-PROMOTING NUCLEASE-LIKE PROTEIN RPNE-RELATED"/>
    <property type="match status" value="1"/>
</dbReference>
<dbReference type="PANTHER" id="PTHR34611">
    <property type="match status" value="1"/>
</dbReference>
<dbReference type="GO" id="GO:1990238">
    <property type="term" value="F:double-stranded DNA endonuclease activity"/>
    <property type="evidence" value="ECO:0007669"/>
    <property type="project" value="TreeGrafter"/>
</dbReference>
<organism evidence="2 3">
    <name type="scientific">Candidatus Magnetoglobus multicellularis str. Araruama</name>
    <dbReference type="NCBI Taxonomy" id="890399"/>
    <lineage>
        <taxon>Bacteria</taxon>
        <taxon>Pseudomonadati</taxon>
        <taxon>Thermodesulfobacteriota</taxon>
        <taxon>Desulfobacteria</taxon>
        <taxon>Desulfobacterales</taxon>
        <taxon>Desulfobacteraceae</taxon>
        <taxon>Candidatus Magnetoglobus</taxon>
    </lineage>
</organism>
<dbReference type="Proteomes" id="UP000189670">
    <property type="component" value="Unassembled WGS sequence"/>
</dbReference>
<gene>
    <name evidence="2" type="ORF">OMM_00627</name>
</gene>
<feature type="domain" description="Transposase (putative) YhgA-like" evidence="1">
    <location>
        <begin position="6"/>
        <end position="202"/>
    </location>
</feature>
<proteinExistence type="predicted"/>
<dbReference type="Pfam" id="PF04754">
    <property type="entry name" value="Transposase_31"/>
    <property type="match status" value="1"/>
</dbReference>
<reference evidence="3" key="1">
    <citation type="submission" date="2012-11" db="EMBL/GenBank/DDBJ databases">
        <authorList>
            <person name="Lucero-Rivera Y.E."/>
            <person name="Tovar-Ramirez D."/>
        </authorList>
    </citation>
    <scope>NUCLEOTIDE SEQUENCE [LARGE SCALE GENOMIC DNA]</scope>
    <source>
        <strain evidence="3">Araruama</strain>
    </source>
</reference>
<sequence>MQDQSNPHGNFLRQLLSNQQTASNFFKGIFPENIQKLLDFTEIEISKDQFVDQDLKSQLTDMLFRVYQHDLVPVYIYLLFQHKGNPEPLMSYLLFRYMERIWEQTINQGLVGHLPLIMPVVVYNGTTTWNVSTQYAGLFGTKSKLATFLPDFQFILCDVSHLSENAYSETPVLSTGMQLIKKIHNNDFPDQLPHILNPLKNSIENNLTKRFLRDAIEYICGSSKMNETDIQAVIDEVFSKAGQDIYLHVHEQLFLQGVIHQAREAIIDVLTVRFEIIPPNTLETIQAIDEIEIMKILHKQAVTSIDMDEFEEVLEMMLF</sequence>
<evidence type="ECO:0000313" key="3">
    <source>
        <dbReference type="Proteomes" id="UP000189670"/>
    </source>
</evidence>
<dbReference type="GO" id="GO:0006310">
    <property type="term" value="P:DNA recombination"/>
    <property type="evidence" value="ECO:0007669"/>
    <property type="project" value="TreeGrafter"/>
</dbReference>
<dbReference type="InterPro" id="IPR051699">
    <property type="entry name" value="Rpn/YhgA-like_nuclease"/>
</dbReference>
<dbReference type="AlphaFoldDB" id="A0A1V1PGF4"/>
<comment type="caution">
    <text evidence="2">The sequence shown here is derived from an EMBL/GenBank/DDBJ whole genome shotgun (WGS) entry which is preliminary data.</text>
</comment>
<accession>A0A1V1PGF4</accession>
<evidence type="ECO:0000259" key="1">
    <source>
        <dbReference type="Pfam" id="PF04754"/>
    </source>
</evidence>
<evidence type="ECO:0000313" key="2">
    <source>
        <dbReference type="EMBL" id="ETR73876.1"/>
    </source>
</evidence>
<dbReference type="EMBL" id="ATBP01000034">
    <property type="protein sequence ID" value="ETR73876.1"/>
    <property type="molecule type" value="Genomic_DNA"/>
</dbReference>
<dbReference type="InterPro" id="IPR006842">
    <property type="entry name" value="Transposase_31"/>
</dbReference>